<accession>A0AAD6TEX0</accession>
<keyword evidence="13" id="KW-1185">Reference proteome</keyword>
<dbReference type="PANTHER" id="PTHR24356:SF407">
    <property type="entry name" value="RAC SERINE_THREONINE-PROTEIN KINASE"/>
    <property type="match status" value="1"/>
</dbReference>
<feature type="binding site" evidence="9">
    <location>
        <position position="308"/>
    </location>
    <ligand>
        <name>ATP</name>
        <dbReference type="ChEBI" id="CHEBI:30616"/>
    </ligand>
</feature>
<dbReference type="GO" id="GO:0004674">
    <property type="term" value="F:protein serine/threonine kinase activity"/>
    <property type="evidence" value="ECO:0007669"/>
    <property type="project" value="UniProtKB-KW"/>
</dbReference>
<keyword evidence="4 9" id="KW-0547">Nucleotide-binding</keyword>
<dbReference type="SMART" id="SM00220">
    <property type="entry name" value="S_TKc"/>
    <property type="match status" value="1"/>
</dbReference>
<dbReference type="PROSITE" id="PS00107">
    <property type="entry name" value="PROTEIN_KINASE_ATP"/>
    <property type="match status" value="1"/>
</dbReference>
<proteinExistence type="predicted"/>
<dbReference type="InterPro" id="IPR000719">
    <property type="entry name" value="Prot_kinase_dom"/>
</dbReference>
<evidence type="ECO:0000256" key="7">
    <source>
        <dbReference type="ARBA" id="ARBA00047899"/>
    </source>
</evidence>
<evidence type="ECO:0000256" key="10">
    <source>
        <dbReference type="SAM" id="Phobius"/>
    </source>
</evidence>
<comment type="catalytic activity">
    <reaction evidence="7">
        <text>L-threonyl-[protein] + ATP = O-phospho-L-threonyl-[protein] + ADP + H(+)</text>
        <dbReference type="Rhea" id="RHEA:46608"/>
        <dbReference type="Rhea" id="RHEA-COMP:11060"/>
        <dbReference type="Rhea" id="RHEA-COMP:11605"/>
        <dbReference type="ChEBI" id="CHEBI:15378"/>
        <dbReference type="ChEBI" id="CHEBI:30013"/>
        <dbReference type="ChEBI" id="CHEBI:30616"/>
        <dbReference type="ChEBI" id="CHEBI:61977"/>
        <dbReference type="ChEBI" id="CHEBI:456216"/>
        <dbReference type="EC" id="2.7.11.1"/>
    </reaction>
</comment>
<dbReference type="InterPro" id="IPR008271">
    <property type="entry name" value="Ser/Thr_kinase_AS"/>
</dbReference>
<dbReference type="PROSITE" id="PS50011">
    <property type="entry name" value="PROTEIN_KINASE_DOM"/>
    <property type="match status" value="1"/>
</dbReference>
<evidence type="ECO:0000256" key="3">
    <source>
        <dbReference type="ARBA" id="ARBA00022679"/>
    </source>
</evidence>
<keyword evidence="6 9" id="KW-0067">ATP-binding</keyword>
<evidence type="ECO:0000256" key="6">
    <source>
        <dbReference type="ARBA" id="ARBA00022840"/>
    </source>
</evidence>
<dbReference type="GO" id="GO:0035556">
    <property type="term" value="P:intracellular signal transduction"/>
    <property type="evidence" value="ECO:0007669"/>
    <property type="project" value="TreeGrafter"/>
</dbReference>
<evidence type="ECO:0000256" key="2">
    <source>
        <dbReference type="ARBA" id="ARBA00022527"/>
    </source>
</evidence>
<dbReference type="PANTHER" id="PTHR24356">
    <property type="entry name" value="SERINE/THREONINE-PROTEIN KINASE"/>
    <property type="match status" value="1"/>
</dbReference>
<keyword evidence="10" id="KW-1133">Transmembrane helix</keyword>
<name>A0AAD6TEX0_9AGAR</name>
<dbReference type="Gene3D" id="1.10.510.10">
    <property type="entry name" value="Transferase(Phosphotransferase) domain 1"/>
    <property type="match status" value="1"/>
</dbReference>
<reference evidence="12" key="1">
    <citation type="submission" date="2023-03" db="EMBL/GenBank/DDBJ databases">
        <title>Massive genome expansion in bonnet fungi (Mycena s.s.) driven by repeated elements and novel gene families across ecological guilds.</title>
        <authorList>
            <consortium name="Lawrence Berkeley National Laboratory"/>
            <person name="Harder C.B."/>
            <person name="Miyauchi S."/>
            <person name="Viragh M."/>
            <person name="Kuo A."/>
            <person name="Thoen E."/>
            <person name="Andreopoulos B."/>
            <person name="Lu D."/>
            <person name="Skrede I."/>
            <person name="Drula E."/>
            <person name="Henrissat B."/>
            <person name="Morin E."/>
            <person name="Kohler A."/>
            <person name="Barry K."/>
            <person name="LaButti K."/>
            <person name="Morin E."/>
            <person name="Salamov A."/>
            <person name="Lipzen A."/>
            <person name="Mereny Z."/>
            <person name="Hegedus B."/>
            <person name="Baldrian P."/>
            <person name="Stursova M."/>
            <person name="Weitz H."/>
            <person name="Taylor A."/>
            <person name="Grigoriev I.V."/>
            <person name="Nagy L.G."/>
            <person name="Martin F."/>
            <person name="Kauserud H."/>
        </authorList>
    </citation>
    <scope>NUCLEOTIDE SEQUENCE</scope>
    <source>
        <strain evidence="12">CBHHK200</strain>
    </source>
</reference>
<sequence>MFLFVDPSSVIARFYKAVVDTFAQARVSEPPAVVSAVVPFPRLPPPPVPNAVFTSSDWFPAPTHVLPYAEPAYFFEDSSIGRFTLLAMVIITFLGILTLNGSFNTKTAQVRMKKEWSRALDMAIADLCRLRAAGQTLICWILQGLVLSCKVIGRNTWIGAQAGWKSLWPYARRALPWSFHAISKIIVHTGKIILWSLWFATIYLIVAVVPWIARSLAKCVLWIADQLHRTTASTQANVLQLQKAQPPVPVLQPLALPWTRWAEIILEGVPRAWVHPKDVVTKEFLGKGGFGFVSKGVDLATGNAIAIKRISKRFLGDTGEYLLRTEIKAMGRLVNKPRYPQLHGAFVDELDYILTMDYLPGGTMHDKICSATGLSRLQAVFYAGQLLLAIHGLHKLGIIHRDIKPDNMLFDVRGNLILSDFGLARLFDMDVDGGPAWNGAKAKGGDLFPPLLPHGNPHADDTPRGTEFYGAPEARSGEKYSYGVDYWSFGICFMEMLTGLLPYAISDLTGSYLSPLALDLDHTRSRFVHVPLTYEERHFFYRALNIDPYERMDLMEMKTHPIWGDIDWAALERGAFAATRGWMPVPNISRGRVRAGRLA</sequence>
<dbReference type="Proteomes" id="UP001218188">
    <property type="component" value="Unassembled WGS sequence"/>
</dbReference>
<dbReference type="InterPro" id="IPR050236">
    <property type="entry name" value="Ser_Thr_kinase_AGC"/>
</dbReference>
<dbReference type="GO" id="GO:0005524">
    <property type="term" value="F:ATP binding"/>
    <property type="evidence" value="ECO:0007669"/>
    <property type="project" value="UniProtKB-UniRule"/>
</dbReference>
<keyword evidence="3" id="KW-0808">Transferase</keyword>
<organism evidence="12 13">
    <name type="scientific">Mycena alexandri</name>
    <dbReference type="NCBI Taxonomy" id="1745969"/>
    <lineage>
        <taxon>Eukaryota</taxon>
        <taxon>Fungi</taxon>
        <taxon>Dikarya</taxon>
        <taxon>Basidiomycota</taxon>
        <taxon>Agaricomycotina</taxon>
        <taxon>Agaricomycetes</taxon>
        <taxon>Agaricomycetidae</taxon>
        <taxon>Agaricales</taxon>
        <taxon>Marasmiineae</taxon>
        <taxon>Mycenaceae</taxon>
        <taxon>Mycena</taxon>
    </lineage>
</organism>
<dbReference type="SUPFAM" id="SSF56112">
    <property type="entry name" value="Protein kinase-like (PK-like)"/>
    <property type="match status" value="1"/>
</dbReference>
<feature type="domain" description="Protein kinase" evidence="11">
    <location>
        <begin position="279"/>
        <end position="563"/>
    </location>
</feature>
<keyword evidence="10" id="KW-0472">Membrane</keyword>
<evidence type="ECO:0000256" key="8">
    <source>
        <dbReference type="ARBA" id="ARBA00048679"/>
    </source>
</evidence>
<feature type="transmembrane region" description="Helical" evidence="10">
    <location>
        <begin position="83"/>
        <end position="103"/>
    </location>
</feature>
<dbReference type="Pfam" id="PF00069">
    <property type="entry name" value="Pkinase"/>
    <property type="match status" value="1"/>
</dbReference>
<protein>
    <recommendedName>
        <fullName evidence="1">non-specific serine/threonine protein kinase</fullName>
        <ecNumber evidence="1">2.7.11.1</ecNumber>
    </recommendedName>
</protein>
<evidence type="ECO:0000256" key="1">
    <source>
        <dbReference type="ARBA" id="ARBA00012513"/>
    </source>
</evidence>
<dbReference type="InterPro" id="IPR017441">
    <property type="entry name" value="Protein_kinase_ATP_BS"/>
</dbReference>
<dbReference type="InterPro" id="IPR011009">
    <property type="entry name" value="Kinase-like_dom_sf"/>
</dbReference>
<keyword evidence="10" id="KW-0812">Transmembrane</keyword>
<feature type="transmembrane region" description="Helical" evidence="10">
    <location>
        <begin position="192"/>
        <end position="213"/>
    </location>
</feature>
<comment type="catalytic activity">
    <reaction evidence="8">
        <text>L-seryl-[protein] + ATP = O-phospho-L-seryl-[protein] + ADP + H(+)</text>
        <dbReference type="Rhea" id="RHEA:17989"/>
        <dbReference type="Rhea" id="RHEA-COMP:9863"/>
        <dbReference type="Rhea" id="RHEA-COMP:11604"/>
        <dbReference type="ChEBI" id="CHEBI:15378"/>
        <dbReference type="ChEBI" id="CHEBI:29999"/>
        <dbReference type="ChEBI" id="CHEBI:30616"/>
        <dbReference type="ChEBI" id="CHEBI:83421"/>
        <dbReference type="ChEBI" id="CHEBI:456216"/>
        <dbReference type="EC" id="2.7.11.1"/>
    </reaction>
</comment>
<keyword evidence="5 12" id="KW-0418">Kinase</keyword>
<dbReference type="EC" id="2.7.11.1" evidence="1"/>
<gene>
    <name evidence="12" type="ORF">C8F04DRAFT_1343246</name>
</gene>
<dbReference type="EMBL" id="JARJCM010000005">
    <property type="protein sequence ID" value="KAJ7044954.1"/>
    <property type="molecule type" value="Genomic_DNA"/>
</dbReference>
<dbReference type="AlphaFoldDB" id="A0AAD6TEX0"/>
<evidence type="ECO:0000256" key="4">
    <source>
        <dbReference type="ARBA" id="ARBA00022741"/>
    </source>
</evidence>
<evidence type="ECO:0000313" key="12">
    <source>
        <dbReference type="EMBL" id="KAJ7044954.1"/>
    </source>
</evidence>
<evidence type="ECO:0000259" key="11">
    <source>
        <dbReference type="PROSITE" id="PS50011"/>
    </source>
</evidence>
<comment type="caution">
    <text evidence="12">The sequence shown here is derived from an EMBL/GenBank/DDBJ whole genome shotgun (WGS) entry which is preliminary data.</text>
</comment>
<evidence type="ECO:0000256" key="5">
    <source>
        <dbReference type="ARBA" id="ARBA00022777"/>
    </source>
</evidence>
<keyword evidence="2" id="KW-0723">Serine/threonine-protein kinase</keyword>
<evidence type="ECO:0000256" key="9">
    <source>
        <dbReference type="PROSITE-ProRule" id="PRU10141"/>
    </source>
</evidence>
<dbReference type="CDD" id="cd00180">
    <property type="entry name" value="PKc"/>
    <property type="match status" value="1"/>
</dbReference>
<evidence type="ECO:0000313" key="13">
    <source>
        <dbReference type="Proteomes" id="UP001218188"/>
    </source>
</evidence>
<dbReference type="PROSITE" id="PS00108">
    <property type="entry name" value="PROTEIN_KINASE_ST"/>
    <property type="match status" value="1"/>
</dbReference>